<dbReference type="RefSeq" id="WP_006099655.1">
    <property type="nucleotide sequence ID" value="NZ_DS989845.1"/>
</dbReference>
<feature type="region of interest" description="Disordered" evidence="1">
    <location>
        <begin position="1"/>
        <end position="24"/>
    </location>
</feature>
<dbReference type="STRING" id="118168.MC7420_1700"/>
<evidence type="ECO:0000313" key="3">
    <source>
        <dbReference type="Proteomes" id="UP000003835"/>
    </source>
</evidence>
<gene>
    <name evidence="2" type="ORF">MC7420_1700</name>
</gene>
<proteinExistence type="predicted"/>
<evidence type="ECO:0000256" key="1">
    <source>
        <dbReference type="SAM" id="MobiDB-lite"/>
    </source>
</evidence>
<evidence type="ECO:0000313" key="2">
    <source>
        <dbReference type="EMBL" id="EDX76697.1"/>
    </source>
</evidence>
<organism evidence="2 3">
    <name type="scientific">Coleofasciculus chthonoplastes PCC 7420</name>
    <dbReference type="NCBI Taxonomy" id="118168"/>
    <lineage>
        <taxon>Bacteria</taxon>
        <taxon>Bacillati</taxon>
        <taxon>Cyanobacteriota</taxon>
        <taxon>Cyanophyceae</taxon>
        <taxon>Coleofasciculales</taxon>
        <taxon>Coleofasciculaceae</taxon>
        <taxon>Coleofasciculus</taxon>
    </lineage>
</organism>
<protein>
    <submittedName>
        <fullName evidence="2">Uncharacterized protein</fullName>
    </submittedName>
</protein>
<name>B4VM46_9CYAN</name>
<dbReference type="AlphaFoldDB" id="B4VM46"/>
<sequence>MNKQLQKQAKEAAATHRQSLHKNLQHRIEVARANGNDALVRQLEAEASYLKLS</sequence>
<dbReference type="eggNOG" id="ENOG50339WV">
    <property type="taxonomic scope" value="Bacteria"/>
</dbReference>
<reference evidence="2 3" key="1">
    <citation type="submission" date="2008-07" db="EMBL/GenBank/DDBJ databases">
        <authorList>
            <person name="Tandeau de Marsac N."/>
            <person name="Ferriera S."/>
            <person name="Johnson J."/>
            <person name="Kravitz S."/>
            <person name="Beeson K."/>
            <person name="Sutton G."/>
            <person name="Rogers Y.-H."/>
            <person name="Friedman R."/>
            <person name="Frazier M."/>
            <person name="Venter J.C."/>
        </authorList>
    </citation>
    <scope>NUCLEOTIDE SEQUENCE [LARGE SCALE GENOMIC DNA]</scope>
    <source>
        <strain evidence="2 3">PCC 7420</strain>
    </source>
</reference>
<dbReference type="Proteomes" id="UP000003835">
    <property type="component" value="Unassembled WGS sequence"/>
</dbReference>
<dbReference type="HOGENOM" id="CLU_212582_0_0_3"/>
<dbReference type="EMBL" id="DS989845">
    <property type="protein sequence ID" value="EDX76697.1"/>
    <property type="molecule type" value="Genomic_DNA"/>
</dbReference>
<accession>B4VM46</accession>
<keyword evidence="3" id="KW-1185">Reference proteome</keyword>